<dbReference type="Pfam" id="PF11990">
    <property type="entry name" value="DUF3487"/>
    <property type="match status" value="1"/>
</dbReference>
<feature type="transmembrane region" description="Helical" evidence="1">
    <location>
        <begin position="60"/>
        <end position="78"/>
    </location>
</feature>
<protein>
    <submittedName>
        <fullName evidence="2">TIGR03750 family conjugal transfer protein</fullName>
    </submittedName>
</protein>
<keyword evidence="1" id="KW-0472">Membrane</keyword>
<name>A0ABS6MCZ8_9GAMM</name>
<keyword evidence="1" id="KW-1133">Transmembrane helix</keyword>
<sequence>MADLEGMKNGEINYIPDRLIADPVVFRGMTDSEVVFIVITSLMFWIPVSVLILMPFGFSIFGVAIGSGLTIGTLILAGKQLTRIKRKQPDGLHIVFFKRQLQRKGLARFGFIDESSSWDIRRSSPVERIKVATEEEDSYS</sequence>
<dbReference type="Proteomes" id="UP000755551">
    <property type="component" value="Unassembled WGS sequence"/>
</dbReference>
<evidence type="ECO:0000256" key="1">
    <source>
        <dbReference type="SAM" id="Phobius"/>
    </source>
</evidence>
<proteinExistence type="predicted"/>
<dbReference type="NCBIfam" id="TIGR03750">
    <property type="entry name" value="conj_TIGR03750"/>
    <property type="match status" value="1"/>
</dbReference>
<organism evidence="2 3">
    <name type="scientific">Marinobacterium weihaiense</name>
    <dbReference type="NCBI Taxonomy" id="2851016"/>
    <lineage>
        <taxon>Bacteria</taxon>
        <taxon>Pseudomonadati</taxon>
        <taxon>Pseudomonadota</taxon>
        <taxon>Gammaproteobacteria</taxon>
        <taxon>Oceanospirillales</taxon>
        <taxon>Oceanospirillaceae</taxon>
        <taxon>Marinobacterium</taxon>
    </lineage>
</organism>
<keyword evidence="3" id="KW-1185">Reference proteome</keyword>
<keyword evidence="1" id="KW-0812">Transmembrane</keyword>
<dbReference type="EMBL" id="JAHQZT010000017">
    <property type="protein sequence ID" value="MBV0934169.1"/>
    <property type="molecule type" value="Genomic_DNA"/>
</dbReference>
<feature type="transmembrane region" description="Helical" evidence="1">
    <location>
        <begin position="34"/>
        <end position="54"/>
    </location>
</feature>
<reference evidence="2 3" key="1">
    <citation type="submission" date="2021-06" db="EMBL/GenBank/DDBJ databases">
        <title>Bacterium isolated from marine sediment.</title>
        <authorList>
            <person name="Zhu K.-L."/>
            <person name="Du Z.-J."/>
            <person name="Liang Q.-Y."/>
        </authorList>
    </citation>
    <scope>NUCLEOTIDE SEQUENCE [LARGE SCALE GENOMIC DNA]</scope>
    <source>
        <strain evidence="2 3">A346</strain>
    </source>
</reference>
<gene>
    <name evidence="2" type="ORF">KTN04_12550</name>
</gene>
<accession>A0ABS6MCZ8</accession>
<dbReference type="InterPro" id="IPR021877">
    <property type="entry name" value="DUF3487"/>
</dbReference>
<comment type="caution">
    <text evidence="2">The sequence shown here is derived from an EMBL/GenBank/DDBJ whole genome shotgun (WGS) entry which is preliminary data.</text>
</comment>
<evidence type="ECO:0000313" key="3">
    <source>
        <dbReference type="Proteomes" id="UP000755551"/>
    </source>
</evidence>
<evidence type="ECO:0000313" key="2">
    <source>
        <dbReference type="EMBL" id="MBV0934169.1"/>
    </source>
</evidence>
<dbReference type="RefSeq" id="WP_217335576.1">
    <property type="nucleotide sequence ID" value="NZ_JAHQZT010000017.1"/>
</dbReference>